<sequence>MAGLWLDITDIPAEGREFTVDDPELWAVGLREFHMDFSAVAPLSATFRVTPVERGVHVTGRLTGRMETPCDRCTAPTPVEVDQPFELFEEEPLSGEEQVEPGLLRRTGRTVELDAAGMLWEEFVLTLPVKPLCSEGCKGLCPSCGKDLNAGPCPCGGTDLDPRMAALRGLTIAKKDQK</sequence>
<organism evidence="1 2">
    <name type="scientific">Fundidesulfovibrio magnetotacticus</name>
    <dbReference type="NCBI Taxonomy" id="2730080"/>
    <lineage>
        <taxon>Bacteria</taxon>
        <taxon>Pseudomonadati</taxon>
        <taxon>Thermodesulfobacteriota</taxon>
        <taxon>Desulfovibrionia</taxon>
        <taxon>Desulfovibrionales</taxon>
        <taxon>Desulfovibrionaceae</taxon>
        <taxon>Fundidesulfovibrio</taxon>
    </lineage>
</organism>
<dbReference type="Pfam" id="PF02620">
    <property type="entry name" value="YceD"/>
    <property type="match status" value="1"/>
</dbReference>
<dbReference type="AlphaFoldDB" id="A0A6V8M528"/>
<dbReference type="PANTHER" id="PTHR34374">
    <property type="entry name" value="LARGE RIBOSOMAL RNA SUBUNIT ACCUMULATION PROTEIN YCED HOMOLOG 1, CHLOROPLASTIC"/>
    <property type="match status" value="1"/>
</dbReference>
<gene>
    <name evidence="1" type="ORF">NNJEOMEG_03483</name>
</gene>
<evidence type="ECO:0000313" key="2">
    <source>
        <dbReference type="Proteomes" id="UP000494245"/>
    </source>
</evidence>
<proteinExistence type="predicted"/>
<dbReference type="InterPro" id="IPR003772">
    <property type="entry name" value="YceD"/>
</dbReference>
<evidence type="ECO:0008006" key="3">
    <source>
        <dbReference type="Google" id="ProtNLM"/>
    </source>
</evidence>
<dbReference type="Proteomes" id="UP000494245">
    <property type="component" value="Unassembled WGS sequence"/>
</dbReference>
<dbReference type="EMBL" id="BLTE01000019">
    <property type="protein sequence ID" value="GFK95615.1"/>
    <property type="molecule type" value="Genomic_DNA"/>
</dbReference>
<accession>A0A6V8M528</accession>
<reference evidence="1 2" key="1">
    <citation type="submission" date="2020-04" db="EMBL/GenBank/DDBJ databases">
        <authorList>
            <consortium name="Desulfovibrio sp. FSS-1 genome sequencing consortium"/>
            <person name="Shimoshige H."/>
            <person name="Kobayashi H."/>
            <person name="Maekawa T."/>
        </authorList>
    </citation>
    <scope>NUCLEOTIDE SEQUENCE [LARGE SCALE GENOMIC DNA]</scope>
    <source>
        <strain evidence="1 2">SIID29052-01</strain>
    </source>
</reference>
<comment type="caution">
    <text evidence="1">The sequence shown here is derived from an EMBL/GenBank/DDBJ whole genome shotgun (WGS) entry which is preliminary data.</text>
</comment>
<reference evidence="1 2" key="2">
    <citation type="submission" date="2020-05" db="EMBL/GenBank/DDBJ databases">
        <title>Draft genome sequence of Desulfovibrio sp. strainFSS-1.</title>
        <authorList>
            <person name="Shimoshige H."/>
            <person name="Kobayashi H."/>
            <person name="Maekawa T."/>
        </authorList>
    </citation>
    <scope>NUCLEOTIDE SEQUENCE [LARGE SCALE GENOMIC DNA]</scope>
    <source>
        <strain evidence="1 2">SIID29052-01</strain>
    </source>
</reference>
<dbReference type="PANTHER" id="PTHR34374:SF1">
    <property type="entry name" value="LARGE RIBOSOMAL RNA SUBUNIT ACCUMULATION PROTEIN YCED HOMOLOG 1, CHLOROPLASTIC"/>
    <property type="match status" value="1"/>
</dbReference>
<evidence type="ECO:0000313" key="1">
    <source>
        <dbReference type="EMBL" id="GFK95615.1"/>
    </source>
</evidence>
<protein>
    <recommendedName>
        <fullName evidence="3">DUF177 domain-containing protein</fullName>
    </recommendedName>
</protein>
<name>A0A6V8M528_9BACT</name>
<dbReference type="RefSeq" id="WP_173086756.1">
    <property type="nucleotide sequence ID" value="NZ_BLTE01000019.1"/>
</dbReference>
<keyword evidence="2" id="KW-1185">Reference proteome</keyword>